<dbReference type="InterPro" id="IPR013586">
    <property type="entry name" value="PSMD3_C"/>
</dbReference>
<dbReference type="Pfam" id="PF08375">
    <property type="entry name" value="Rpn3_C"/>
    <property type="match status" value="1"/>
</dbReference>
<protein>
    <recommendedName>
        <fullName evidence="4">PCI domain-containing protein</fullName>
    </recommendedName>
</protein>
<dbReference type="Pfam" id="PF01399">
    <property type="entry name" value="PCI"/>
    <property type="match status" value="1"/>
</dbReference>
<dbReference type="InterPro" id="IPR000717">
    <property type="entry name" value="PCI_dom"/>
</dbReference>
<dbReference type="PROSITE" id="PS50250">
    <property type="entry name" value="PCI"/>
    <property type="match status" value="1"/>
</dbReference>
<dbReference type="GO" id="GO:0042176">
    <property type="term" value="P:regulation of protein catabolic process"/>
    <property type="evidence" value="ECO:0007669"/>
    <property type="project" value="InterPro"/>
</dbReference>
<dbReference type="AlphaFoldDB" id="A0A4V4H8X3"/>
<feature type="compositionally biased region" description="Basic and acidic residues" evidence="3">
    <location>
        <begin position="432"/>
        <end position="456"/>
    </location>
</feature>
<dbReference type="GO" id="GO:0008541">
    <property type="term" value="C:proteasome regulatory particle, lid subcomplex"/>
    <property type="evidence" value="ECO:0007669"/>
    <property type="project" value="TreeGrafter"/>
</dbReference>
<evidence type="ECO:0000259" key="4">
    <source>
        <dbReference type="PROSITE" id="PS50250"/>
    </source>
</evidence>
<reference evidence="5 6" key="1">
    <citation type="journal article" date="2019" name="Nat. Plants">
        <title>Genome sequencing of Musa balbisiana reveals subgenome evolution and function divergence in polyploid bananas.</title>
        <authorList>
            <person name="Yao X."/>
        </authorList>
    </citation>
    <scope>NUCLEOTIDE SEQUENCE [LARGE SCALE GENOMIC DNA]</scope>
    <source>
        <strain evidence="6">cv. DH-PKW</strain>
        <tissue evidence="5">Leaves</tissue>
    </source>
</reference>
<keyword evidence="2" id="KW-0647">Proteasome</keyword>
<keyword evidence="6" id="KW-1185">Reference proteome</keyword>
<name>A0A4V4H8X3_MUSBA</name>
<comment type="similarity">
    <text evidence="1">Belongs to the proteasome subunit S3 family.</text>
</comment>
<dbReference type="SUPFAM" id="SSF46785">
    <property type="entry name" value="Winged helix' DNA-binding domain"/>
    <property type="match status" value="1"/>
</dbReference>
<dbReference type="EMBL" id="PYDT01000002">
    <property type="protein sequence ID" value="THU69375.1"/>
    <property type="molecule type" value="Genomic_DNA"/>
</dbReference>
<gene>
    <name evidence="5" type="ORF">C4D60_Mb08t13750</name>
</gene>
<dbReference type="Pfam" id="PF25573">
    <property type="entry name" value="TPR_PSMD3_N"/>
    <property type="match status" value="1"/>
</dbReference>
<dbReference type="PANTHER" id="PTHR10758">
    <property type="entry name" value="26S PROTEASOME NON-ATPASE REGULATORY SUBUNIT 3/COP9 SIGNALOSOME COMPLEX SUBUNIT 3"/>
    <property type="match status" value="1"/>
</dbReference>
<evidence type="ECO:0000256" key="1">
    <source>
        <dbReference type="ARBA" id="ARBA00007912"/>
    </source>
</evidence>
<dbReference type="GO" id="GO:0030234">
    <property type="term" value="F:enzyme regulator activity"/>
    <property type="evidence" value="ECO:0007669"/>
    <property type="project" value="InterPro"/>
</dbReference>
<dbReference type="SMART" id="SM00753">
    <property type="entry name" value="PAM"/>
    <property type="match status" value="1"/>
</dbReference>
<comment type="caution">
    <text evidence="5">The sequence shown here is derived from an EMBL/GenBank/DDBJ whole genome shotgun (WGS) entry which is preliminary data.</text>
</comment>
<evidence type="ECO:0000256" key="2">
    <source>
        <dbReference type="ARBA" id="ARBA00022942"/>
    </source>
</evidence>
<evidence type="ECO:0000313" key="5">
    <source>
        <dbReference type="EMBL" id="THU69375.1"/>
    </source>
</evidence>
<dbReference type="STRING" id="52838.A0A4V4H8X3"/>
<dbReference type="SMART" id="SM00088">
    <property type="entry name" value="PINT"/>
    <property type="match status" value="1"/>
</dbReference>
<dbReference type="Gene3D" id="1.25.40.570">
    <property type="match status" value="1"/>
</dbReference>
<proteinExistence type="inferred from homology"/>
<evidence type="ECO:0000256" key="3">
    <source>
        <dbReference type="SAM" id="MobiDB-lite"/>
    </source>
</evidence>
<dbReference type="FunFam" id="1.25.40.570:FF:000012">
    <property type="entry name" value="probable 26S proteasome non-ATPase regulatory subunit 3"/>
    <property type="match status" value="1"/>
</dbReference>
<feature type="domain" description="PCI" evidence="4">
    <location>
        <begin position="215"/>
        <end position="396"/>
    </location>
</feature>
<dbReference type="PANTHER" id="PTHR10758:SF2">
    <property type="entry name" value="26S PROTEASOME NON-ATPASE REGULATORY SUBUNIT 3"/>
    <property type="match status" value="1"/>
</dbReference>
<dbReference type="GO" id="GO:0006511">
    <property type="term" value="P:ubiquitin-dependent protein catabolic process"/>
    <property type="evidence" value="ECO:0007669"/>
    <property type="project" value="TreeGrafter"/>
</dbReference>
<dbReference type="InterPro" id="IPR057985">
    <property type="entry name" value="TPR_PSMD3_N"/>
</dbReference>
<feature type="region of interest" description="Disordered" evidence="3">
    <location>
        <begin position="427"/>
        <end position="462"/>
    </location>
</feature>
<dbReference type="InterPro" id="IPR036390">
    <property type="entry name" value="WH_DNA-bd_sf"/>
</dbReference>
<dbReference type="InterPro" id="IPR050756">
    <property type="entry name" value="CSN3"/>
</dbReference>
<dbReference type="Proteomes" id="UP000317650">
    <property type="component" value="Chromosome 8"/>
</dbReference>
<evidence type="ECO:0000313" key="6">
    <source>
        <dbReference type="Proteomes" id="UP000317650"/>
    </source>
</evidence>
<organism evidence="5 6">
    <name type="scientific">Musa balbisiana</name>
    <name type="common">Banana</name>
    <dbReference type="NCBI Taxonomy" id="52838"/>
    <lineage>
        <taxon>Eukaryota</taxon>
        <taxon>Viridiplantae</taxon>
        <taxon>Streptophyta</taxon>
        <taxon>Embryophyta</taxon>
        <taxon>Tracheophyta</taxon>
        <taxon>Spermatophyta</taxon>
        <taxon>Magnoliopsida</taxon>
        <taxon>Liliopsida</taxon>
        <taxon>Zingiberales</taxon>
        <taxon>Musaceae</taxon>
        <taxon>Musa</taxon>
    </lineage>
</organism>
<accession>A0A4V4H8X3</accession>
<sequence>MTADVEMKEVQALSNSVSSAGVPSTLQHMKEIASLIESGAQAKEVRRIVRAVRLTMMLRRKLRAPLVAAFLGYVLTPASEVFAKLSSYLPKDDDHDMDVDTAASAVQGPAKHSIPELEIYCYLLVLIFLIDQKRYNEAKACSSASIARLRNMNRRTVDVIAARLYFYYSFTYELTNSLAEIRGTLLALHRMATLRRDELGQETLLNLLLRNYLHYNLYDQAEKLRTIQLEYTDAKESLLQAARKAPVAARGFRIQCNKWAVIVRLLLGEIPERTVFMQQGMKKALTPYFELTNAVRIGDLELFRSVADKYSGTFSSDRTRNLIVRLRHNVIRTGLRNISISYSRISLADVARKLRLDSENPVADAESIVAKAIRDGAIDATIDHANGWMVSKETGDVYSTNEPQIAFNSRIAFCLNMHNEAVRALRFPPNSNKEKESEEKRRERQQQEQELAKHIAEEDDDF</sequence>